<dbReference type="GO" id="GO:0043565">
    <property type="term" value="F:sequence-specific DNA binding"/>
    <property type="evidence" value="ECO:0007669"/>
    <property type="project" value="TreeGrafter"/>
</dbReference>
<dbReference type="InterPro" id="IPR058163">
    <property type="entry name" value="LysR-type_TF_proteobact-type"/>
</dbReference>
<dbReference type="InterPro" id="IPR000847">
    <property type="entry name" value="LysR_HTH_N"/>
</dbReference>
<sequence>MARNLDDFYLFCQVVKLGSMKAASEELEIPLSTISRRIANLEEQVRSPLFIRSKASLKPTNTGRQYYERLSSHFTSLCDELENINSDKDDVSGRVTIDCTDFVYQYFIKDRMESLLRKYPKLKLKFIPASDTSALDPDADIGVLVGDLPDSNLVAKKLMSIKVRVVASPTFLTLPPTTLSQLKEIDYVGHLQHQLITGYNKNTHNLETVKLYPKISLASAESVVQMAENGLGFAFVSEYFAAQALKNGSLVEWLPDYDFSHRDISLVYRHRTRKTNAQQVVIDAILAEFKDYRNRLTQQ</sequence>
<dbReference type="Gene3D" id="1.10.10.10">
    <property type="entry name" value="Winged helix-like DNA-binding domain superfamily/Winged helix DNA-binding domain"/>
    <property type="match status" value="1"/>
</dbReference>
<organism evidence="6 7">
    <name type="scientific">Vibrio inusitatus NBRC 102082</name>
    <dbReference type="NCBI Taxonomy" id="1219070"/>
    <lineage>
        <taxon>Bacteria</taxon>
        <taxon>Pseudomonadati</taxon>
        <taxon>Pseudomonadota</taxon>
        <taxon>Gammaproteobacteria</taxon>
        <taxon>Vibrionales</taxon>
        <taxon>Vibrionaceae</taxon>
        <taxon>Vibrio</taxon>
    </lineage>
</organism>
<comment type="caution">
    <text evidence="6">The sequence shown here is derived from an EMBL/GenBank/DDBJ whole genome shotgun (WGS) entry which is preliminary data.</text>
</comment>
<dbReference type="AlphaFoldDB" id="A0A4Y3I0J3"/>
<evidence type="ECO:0000313" key="7">
    <source>
        <dbReference type="Proteomes" id="UP000318717"/>
    </source>
</evidence>
<dbReference type="SUPFAM" id="SSF46785">
    <property type="entry name" value="Winged helix' DNA-binding domain"/>
    <property type="match status" value="1"/>
</dbReference>
<gene>
    <name evidence="6" type="ORF">VIN01S_37730</name>
</gene>
<proteinExistence type="inferred from homology"/>
<dbReference type="PROSITE" id="PS50931">
    <property type="entry name" value="HTH_LYSR"/>
    <property type="match status" value="1"/>
</dbReference>
<dbReference type="GO" id="GO:0003700">
    <property type="term" value="F:DNA-binding transcription factor activity"/>
    <property type="evidence" value="ECO:0007669"/>
    <property type="project" value="InterPro"/>
</dbReference>
<dbReference type="OrthoDB" id="9786526at2"/>
<dbReference type="SUPFAM" id="SSF53850">
    <property type="entry name" value="Periplasmic binding protein-like II"/>
    <property type="match status" value="1"/>
</dbReference>
<evidence type="ECO:0000256" key="1">
    <source>
        <dbReference type="ARBA" id="ARBA00009437"/>
    </source>
</evidence>
<reference evidence="6 7" key="1">
    <citation type="submission" date="2019-06" db="EMBL/GenBank/DDBJ databases">
        <title>Whole genome shotgun sequence of Vibrio inusitatus NBRC 102082.</title>
        <authorList>
            <person name="Hosoyama A."/>
            <person name="Uohara A."/>
            <person name="Ohji S."/>
            <person name="Ichikawa N."/>
        </authorList>
    </citation>
    <scope>NUCLEOTIDE SEQUENCE [LARGE SCALE GENOMIC DNA]</scope>
    <source>
        <strain evidence="6 7">NBRC 102082</strain>
    </source>
</reference>
<dbReference type="GO" id="GO:0006351">
    <property type="term" value="P:DNA-templated transcription"/>
    <property type="evidence" value="ECO:0007669"/>
    <property type="project" value="TreeGrafter"/>
</dbReference>
<keyword evidence="4" id="KW-0804">Transcription</keyword>
<dbReference type="Pfam" id="PF00126">
    <property type="entry name" value="HTH_1"/>
    <property type="match status" value="1"/>
</dbReference>
<evidence type="ECO:0000259" key="5">
    <source>
        <dbReference type="PROSITE" id="PS50931"/>
    </source>
</evidence>
<name>A0A4Y3I0J3_9VIBR</name>
<accession>A0A4Y3I0J3</accession>
<dbReference type="Gene3D" id="3.40.190.290">
    <property type="match status" value="1"/>
</dbReference>
<evidence type="ECO:0000313" key="6">
    <source>
        <dbReference type="EMBL" id="GEA52969.1"/>
    </source>
</evidence>
<dbReference type="InterPro" id="IPR005119">
    <property type="entry name" value="LysR_subst-bd"/>
</dbReference>
<dbReference type="InterPro" id="IPR036390">
    <property type="entry name" value="WH_DNA-bd_sf"/>
</dbReference>
<dbReference type="PANTHER" id="PTHR30537:SF3">
    <property type="entry name" value="TRANSCRIPTIONAL REGULATORY PROTEIN"/>
    <property type="match status" value="1"/>
</dbReference>
<keyword evidence="7" id="KW-1185">Reference proteome</keyword>
<evidence type="ECO:0000256" key="3">
    <source>
        <dbReference type="ARBA" id="ARBA00023125"/>
    </source>
</evidence>
<evidence type="ECO:0000256" key="2">
    <source>
        <dbReference type="ARBA" id="ARBA00023015"/>
    </source>
</evidence>
<keyword evidence="2" id="KW-0805">Transcription regulation</keyword>
<dbReference type="Proteomes" id="UP000318717">
    <property type="component" value="Unassembled WGS sequence"/>
</dbReference>
<protein>
    <submittedName>
        <fullName evidence="6">LysR family transcriptional regulator</fullName>
    </submittedName>
</protein>
<feature type="domain" description="HTH lysR-type" evidence="5">
    <location>
        <begin position="1"/>
        <end position="60"/>
    </location>
</feature>
<evidence type="ECO:0000256" key="4">
    <source>
        <dbReference type="ARBA" id="ARBA00023163"/>
    </source>
</evidence>
<dbReference type="PANTHER" id="PTHR30537">
    <property type="entry name" value="HTH-TYPE TRANSCRIPTIONAL REGULATOR"/>
    <property type="match status" value="1"/>
</dbReference>
<dbReference type="Pfam" id="PF03466">
    <property type="entry name" value="LysR_substrate"/>
    <property type="match status" value="1"/>
</dbReference>
<keyword evidence="3" id="KW-0238">DNA-binding</keyword>
<dbReference type="EMBL" id="BJLF01000033">
    <property type="protein sequence ID" value="GEA52969.1"/>
    <property type="molecule type" value="Genomic_DNA"/>
</dbReference>
<comment type="similarity">
    <text evidence="1">Belongs to the LysR transcriptional regulatory family.</text>
</comment>
<dbReference type="InterPro" id="IPR036388">
    <property type="entry name" value="WH-like_DNA-bd_sf"/>
</dbReference>
<dbReference type="RefSeq" id="WP_141347364.1">
    <property type="nucleotide sequence ID" value="NZ_BJLF01000033.1"/>
</dbReference>